<evidence type="ECO:0000313" key="2">
    <source>
        <dbReference type="Proteomes" id="UP000814033"/>
    </source>
</evidence>
<name>A0ACB8S020_9AGAM</name>
<dbReference type="EMBL" id="MU275876">
    <property type="protein sequence ID" value="KAI0049186.1"/>
    <property type="molecule type" value="Genomic_DNA"/>
</dbReference>
<protein>
    <submittedName>
        <fullName evidence="1">NMD3-domain-containing protein</fullName>
    </submittedName>
</protein>
<gene>
    <name evidence="1" type="ORF">FA95DRAFT_1571368</name>
</gene>
<keyword evidence="2" id="KW-1185">Reference proteome</keyword>
<evidence type="ECO:0000313" key="1">
    <source>
        <dbReference type="EMBL" id="KAI0049186.1"/>
    </source>
</evidence>
<organism evidence="1 2">
    <name type="scientific">Auriscalpium vulgare</name>
    <dbReference type="NCBI Taxonomy" id="40419"/>
    <lineage>
        <taxon>Eukaryota</taxon>
        <taxon>Fungi</taxon>
        <taxon>Dikarya</taxon>
        <taxon>Basidiomycota</taxon>
        <taxon>Agaricomycotina</taxon>
        <taxon>Agaricomycetes</taxon>
        <taxon>Russulales</taxon>
        <taxon>Auriscalpiaceae</taxon>
        <taxon>Auriscalpium</taxon>
    </lineage>
</organism>
<proteinExistence type="predicted"/>
<comment type="caution">
    <text evidence="1">The sequence shown here is derived from an EMBL/GenBank/DDBJ whole genome shotgun (WGS) entry which is preliminary data.</text>
</comment>
<sequence>MEFVPGPAVHRVLCADCGDPIVPNSANLCVNCLRNTVDITEGIPKQASVSFCRNCERFLAPPTQWMIARPESQELLAICLKKLKGLNRVRLTDAHFIWTEPHSKRLRISMTIQKEVLTSTILEQVFEIEYLVQYGQCPDCTKLAAKNTWKALVQVRQKVPHKRTFLYLEQLILKNGAQKDTISVKEVKDGLDFFYSQRSHALKMVEFLSSVVPIRSKSSERLLSADTHTNTANFKYTYSVEIIPICKDDLICLPLKLARSLGNINPLVVCTRVGNSLHVLDPATLQSVEITSAVYWRTPFEALASVSDLREFTVLDTEPGAPRGRWVPADAQVALSGAFRSHTAADADTDDDAMDFDGGAASQIFHARTHLGAILQPGDAALGYLLRNANFNSDDFARLPQDRLPDLVLVKKAYPNRRKKSRARNWRLRSIAKEAGEEGETGGARGVVGRLGGRDQKKVEEDYEIFLRELEEDPELRSTVNLYKSDGMRTEKAGSGLAGGKTRKRAQFAMDVDDAPASVEVPETVAEGEEDEEDEPDFPEVKLDELLEHFDEMTLGNEPPPEEEL</sequence>
<accession>A0ACB8S020</accession>
<reference evidence="1" key="2">
    <citation type="journal article" date="2022" name="New Phytol.">
        <title>Evolutionary transition to the ectomycorrhizal habit in the genomes of a hyperdiverse lineage of mushroom-forming fungi.</title>
        <authorList>
            <person name="Looney B."/>
            <person name="Miyauchi S."/>
            <person name="Morin E."/>
            <person name="Drula E."/>
            <person name="Courty P.E."/>
            <person name="Kohler A."/>
            <person name="Kuo A."/>
            <person name="LaButti K."/>
            <person name="Pangilinan J."/>
            <person name="Lipzen A."/>
            <person name="Riley R."/>
            <person name="Andreopoulos W."/>
            <person name="He G."/>
            <person name="Johnson J."/>
            <person name="Nolan M."/>
            <person name="Tritt A."/>
            <person name="Barry K.W."/>
            <person name="Grigoriev I.V."/>
            <person name="Nagy L.G."/>
            <person name="Hibbett D."/>
            <person name="Henrissat B."/>
            <person name="Matheny P.B."/>
            <person name="Labbe J."/>
            <person name="Martin F.M."/>
        </authorList>
    </citation>
    <scope>NUCLEOTIDE SEQUENCE</scope>
    <source>
        <strain evidence="1">FP105234-sp</strain>
    </source>
</reference>
<reference evidence="1" key="1">
    <citation type="submission" date="2021-02" db="EMBL/GenBank/DDBJ databases">
        <authorList>
            <consortium name="DOE Joint Genome Institute"/>
            <person name="Ahrendt S."/>
            <person name="Looney B.P."/>
            <person name="Miyauchi S."/>
            <person name="Morin E."/>
            <person name="Drula E."/>
            <person name="Courty P.E."/>
            <person name="Chicoki N."/>
            <person name="Fauchery L."/>
            <person name="Kohler A."/>
            <person name="Kuo A."/>
            <person name="Labutti K."/>
            <person name="Pangilinan J."/>
            <person name="Lipzen A."/>
            <person name="Riley R."/>
            <person name="Andreopoulos W."/>
            <person name="He G."/>
            <person name="Johnson J."/>
            <person name="Barry K.W."/>
            <person name="Grigoriev I.V."/>
            <person name="Nagy L."/>
            <person name="Hibbett D."/>
            <person name="Henrissat B."/>
            <person name="Matheny P.B."/>
            <person name="Labbe J."/>
            <person name="Martin F."/>
        </authorList>
    </citation>
    <scope>NUCLEOTIDE SEQUENCE</scope>
    <source>
        <strain evidence="1">FP105234-sp</strain>
    </source>
</reference>
<dbReference type="Proteomes" id="UP000814033">
    <property type="component" value="Unassembled WGS sequence"/>
</dbReference>